<feature type="domain" description="FecR protein" evidence="1">
    <location>
        <begin position="139"/>
        <end position="227"/>
    </location>
</feature>
<dbReference type="GO" id="GO:0016989">
    <property type="term" value="F:sigma factor antagonist activity"/>
    <property type="evidence" value="ECO:0007669"/>
    <property type="project" value="TreeGrafter"/>
</dbReference>
<evidence type="ECO:0000259" key="2">
    <source>
        <dbReference type="Pfam" id="PF16344"/>
    </source>
</evidence>
<proteinExistence type="predicted"/>
<evidence type="ECO:0000313" key="3">
    <source>
        <dbReference type="EMBL" id="RCR71607.1"/>
    </source>
</evidence>
<dbReference type="InterPro" id="IPR006860">
    <property type="entry name" value="FecR"/>
</dbReference>
<dbReference type="InterPro" id="IPR032508">
    <property type="entry name" value="FecR_C"/>
</dbReference>
<reference evidence="3 4" key="1">
    <citation type="submission" date="2018-07" db="EMBL/GenBank/DDBJ databases">
        <title>Genome analysis of Larkinella rosea.</title>
        <authorList>
            <person name="Zhou Z."/>
            <person name="Wang G."/>
        </authorList>
    </citation>
    <scope>NUCLEOTIDE SEQUENCE [LARGE SCALE GENOMIC DNA]</scope>
    <source>
        <strain evidence="4">zzj9</strain>
    </source>
</reference>
<accession>A0A368JVC8</accession>
<organism evidence="3 4">
    <name type="scientific">Larkinella punicea</name>
    <dbReference type="NCBI Taxonomy" id="2315727"/>
    <lineage>
        <taxon>Bacteria</taxon>
        <taxon>Pseudomonadati</taxon>
        <taxon>Bacteroidota</taxon>
        <taxon>Cytophagia</taxon>
        <taxon>Cytophagales</taxon>
        <taxon>Spirosomataceae</taxon>
        <taxon>Larkinella</taxon>
    </lineage>
</organism>
<evidence type="ECO:0000259" key="1">
    <source>
        <dbReference type="Pfam" id="PF04773"/>
    </source>
</evidence>
<dbReference type="Gene3D" id="3.55.50.30">
    <property type="match status" value="1"/>
</dbReference>
<dbReference type="PANTHER" id="PTHR30273">
    <property type="entry name" value="PERIPLASMIC SIGNAL SENSOR AND SIGMA FACTOR ACTIVATOR FECR-RELATED"/>
    <property type="match status" value="1"/>
</dbReference>
<name>A0A368JVC8_9BACT</name>
<dbReference type="Pfam" id="PF16344">
    <property type="entry name" value="FecR_C"/>
    <property type="match status" value="1"/>
</dbReference>
<dbReference type="Pfam" id="PF04773">
    <property type="entry name" value="FecR"/>
    <property type="match status" value="1"/>
</dbReference>
<dbReference type="PANTHER" id="PTHR30273:SF2">
    <property type="entry name" value="PROTEIN FECR"/>
    <property type="match status" value="1"/>
</dbReference>
<gene>
    <name evidence="3" type="ORF">DUE52_01405</name>
</gene>
<dbReference type="PIRSF" id="PIRSF018266">
    <property type="entry name" value="FecR"/>
    <property type="match status" value="1"/>
</dbReference>
<dbReference type="InterPro" id="IPR012373">
    <property type="entry name" value="Ferrdict_sens_TM"/>
</dbReference>
<feature type="domain" description="Protein FecR C-terminal" evidence="2">
    <location>
        <begin position="281"/>
        <end position="349"/>
    </location>
</feature>
<dbReference type="Gene3D" id="2.60.120.1440">
    <property type="match status" value="1"/>
</dbReference>
<sequence length="355" mass="40568">MEYADFDLEDFLKDASFRQWVYAPTPETDAFWRQFLDRYPEKQQVVDHARTVLRSIDKAVVQEYPDEEQVERMFTNVRERIQPAPVRQLPVPWRWLAAASILLCLGLWVYQKNRLPTQYEQLIDQASTALLEKVNQSEQPMTVRLPDQSTVLLQPNSRISFARDFGGQAKREVYLTGEAFFQVTKNPAKPFFVYADELVTKVLGTSFWIKAAEAGKQVVVQVKTGKVSVFARTDSRANAMQANRELEGVVLAPNQQLAFSRDEVRMKKSLVAEPEPVYPQRFEFKDAPVSRIFSELEQAYGIDIVYDEELLGNCLLTASLAEEPLFEKLSLLCKGIEGHYEVVDAQIVISAKGCQ</sequence>
<dbReference type="AlphaFoldDB" id="A0A368JVC8"/>
<keyword evidence="4" id="KW-1185">Reference proteome</keyword>
<evidence type="ECO:0000313" key="4">
    <source>
        <dbReference type="Proteomes" id="UP000253383"/>
    </source>
</evidence>
<comment type="caution">
    <text evidence="3">The sequence shown here is derived from an EMBL/GenBank/DDBJ whole genome shotgun (WGS) entry which is preliminary data.</text>
</comment>
<dbReference type="Proteomes" id="UP000253383">
    <property type="component" value="Unassembled WGS sequence"/>
</dbReference>
<dbReference type="EMBL" id="QOWE01000001">
    <property type="protein sequence ID" value="RCR71607.1"/>
    <property type="molecule type" value="Genomic_DNA"/>
</dbReference>
<dbReference type="OrthoDB" id="645173at2"/>
<dbReference type="RefSeq" id="WP_114404140.1">
    <property type="nucleotide sequence ID" value="NZ_QOWE01000001.1"/>
</dbReference>
<protein>
    <submittedName>
        <fullName evidence="3">FecR family protein</fullName>
    </submittedName>
</protein>